<dbReference type="GO" id="GO:0016787">
    <property type="term" value="F:hydrolase activity"/>
    <property type="evidence" value="ECO:0007669"/>
    <property type="project" value="UniProtKB-KW"/>
</dbReference>
<dbReference type="InterPro" id="IPR000073">
    <property type="entry name" value="AB_hydrolase_1"/>
</dbReference>
<dbReference type="RefSeq" id="WP_377066377.1">
    <property type="nucleotide sequence ID" value="NZ_JBHSJJ010000010.1"/>
</dbReference>
<keyword evidence="3" id="KW-0378">Hydrolase</keyword>
<accession>A0ABV9T406</accession>
<protein>
    <submittedName>
        <fullName evidence="3">Alpha/beta fold hydrolase</fullName>
    </submittedName>
</protein>
<dbReference type="PANTHER" id="PTHR46438">
    <property type="entry name" value="ALPHA/BETA-HYDROLASES SUPERFAMILY PROTEIN"/>
    <property type="match status" value="1"/>
</dbReference>
<evidence type="ECO:0000259" key="2">
    <source>
        <dbReference type="Pfam" id="PF12697"/>
    </source>
</evidence>
<comment type="caution">
    <text evidence="3">The sequence shown here is derived from an EMBL/GenBank/DDBJ whole genome shotgun (WGS) entry which is preliminary data.</text>
</comment>
<dbReference type="InterPro" id="IPR013595">
    <property type="entry name" value="Pept_S33_TAP-like_C"/>
</dbReference>
<feature type="domain" description="Peptidase S33 tripeptidyl aminopeptidase-like C-terminal" evidence="1">
    <location>
        <begin position="220"/>
        <end position="275"/>
    </location>
</feature>
<gene>
    <name evidence="3" type="ORF">ACFPFU_17395</name>
</gene>
<evidence type="ECO:0000313" key="4">
    <source>
        <dbReference type="Proteomes" id="UP001595818"/>
    </source>
</evidence>
<sequence length="276" mass="31696">MKNMIVKSLGFYLNSITWVAPRKAGEFGFELFCRPIRTKVKPYQLEFLQTAEQQPFTFDGLRVQLYRWGNGPKKVLFLHGWQSHSFRWKKYISSLPLDLFTVYALDAPGHGMSEGNFINVPYYSELIQQFVKDHGAFDAAVAHSLGGMSLLYSLGHHSNLPIKKVVAMGVPGKARDFVNFYQQTLKLSPKTMSIIEDHFVNRIGKPVNYFETEKFVKNLEVPGLIVHDEEDKDAPYMYAKRLHKEWKTSELMTTKGLGHNLRSEKVVDEVKAYLLA</sequence>
<organism evidence="3 4">
    <name type="scientific">Negadavirga shengliensis</name>
    <dbReference type="NCBI Taxonomy" id="1389218"/>
    <lineage>
        <taxon>Bacteria</taxon>
        <taxon>Pseudomonadati</taxon>
        <taxon>Bacteroidota</taxon>
        <taxon>Cytophagia</taxon>
        <taxon>Cytophagales</taxon>
        <taxon>Cyclobacteriaceae</taxon>
        <taxon>Negadavirga</taxon>
    </lineage>
</organism>
<dbReference type="SUPFAM" id="SSF53474">
    <property type="entry name" value="alpha/beta-Hydrolases"/>
    <property type="match status" value="1"/>
</dbReference>
<proteinExistence type="predicted"/>
<dbReference type="Gene3D" id="3.40.50.1820">
    <property type="entry name" value="alpha/beta hydrolase"/>
    <property type="match status" value="1"/>
</dbReference>
<name>A0ABV9T406_9BACT</name>
<reference evidence="4" key="1">
    <citation type="journal article" date="2019" name="Int. J. Syst. Evol. Microbiol.">
        <title>The Global Catalogue of Microorganisms (GCM) 10K type strain sequencing project: providing services to taxonomists for standard genome sequencing and annotation.</title>
        <authorList>
            <consortium name="The Broad Institute Genomics Platform"/>
            <consortium name="The Broad Institute Genome Sequencing Center for Infectious Disease"/>
            <person name="Wu L."/>
            <person name="Ma J."/>
        </authorList>
    </citation>
    <scope>NUCLEOTIDE SEQUENCE [LARGE SCALE GENOMIC DNA]</scope>
    <source>
        <strain evidence="4">CGMCC 4.7466</strain>
    </source>
</reference>
<dbReference type="EMBL" id="JBHSJJ010000010">
    <property type="protein sequence ID" value="MFC4873481.1"/>
    <property type="molecule type" value="Genomic_DNA"/>
</dbReference>
<dbReference type="InterPro" id="IPR029058">
    <property type="entry name" value="AB_hydrolase_fold"/>
</dbReference>
<evidence type="ECO:0000313" key="3">
    <source>
        <dbReference type="EMBL" id="MFC4873481.1"/>
    </source>
</evidence>
<dbReference type="Proteomes" id="UP001595818">
    <property type="component" value="Unassembled WGS sequence"/>
</dbReference>
<dbReference type="Pfam" id="PF08386">
    <property type="entry name" value="Abhydrolase_4"/>
    <property type="match status" value="1"/>
</dbReference>
<evidence type="ECO:0000259" key="1">
    <source>
        <dbReference type="Pfam" id="PF08386"/>
    </source>
</evidence>
<keyword evidence="4" id="KW-1185">Reference proteome</keyword>
<dbReference type="Pfam" id="PF12697">
    <property type="entry name" value="Abhydrolase_6"/>
    <property type="match status" value="1"/>
</dbReference>
<feature type="domain" description="AB hydrolase-1" evidence="2">
    <location>
        <begin position="75"/>
        <end position="164"/>
    </location>
</feature>